<evidence type="ECO:0000256" key="1">
    <source>
        <dbReference type="ARBA" id="ARBA00023015"/>
    </source>
</evidence>
<dbReference type="EMBL" id="BOMI01000148">
    <property type="protein sequence ID" value="GID78631.1"/>
    <property type="molecule type" value="Genomic_DNA"/>
</dbReference>
<dbReference type="SMART" id="SM00344">
    <property type="entry name" value="HTH_ASNC"/>
    <property type="match status" value="1"/>
</dbReference>
<keyword evidence="1" id="KW-0805">Transcription regulation</keyword>
<gene>
    <name evidence="8" type="primary">asnC_1</name>
    <name evidence="8" type="ORF">Ade02nite_72720</name>
</gene>
<name>A0ABQ3YF54_9ACTN</name>
<dbReference type="SUPFAM" id="SSF46785">
    <property type="entry name" value="Winged helix' DNA-binding domain"/>
    <property type="match status" value="1"/>
</dbReference>
<evidence type="ECO:0000313" key="9">
    <source>
        <dbReference type="Proteomes" id="UP000609879"/>
    </source>
</evidence>
<accession>A0ABQ3YF54</accession>
<feature type="domain" description="HTH asnC-type" evidence="7">
    <location>
        <begin position="11"/>
        <end position="52"/>
    </location>
</feature>
<dbReference type="InterPro" id="IPR019888">
    <property type="entry name" value="Tscrpt_reg_AsnC-like"/>
</dbReference>
<evidence type="ECO:0000256" key="3">
    <source>
        <dbReference type="ARBA" id="ARBA00023163"/>
    </source>
</evidence>
<feature type="domain" description="Transcription regulator AsnC/Lrp ligand binding" evidence="6">
    <location>
        <begin position="76"/>
        <end position="144"/>
    </location>
</feature>
<feature type="domain" description="HTH asnC-type" evidence="7">
    <location>
        <begin position="184"/>
        <end position="221"/>
    </location>
</feature>
<keyword evidence="5" id="KW-1133">Transmembrane helix</keyword>
<evidence type="ECO:0000256" key="4">
    <source>
        <dbReference type="SAM" id="MobiDB-lite"/>
    </source>
</evidence>
<dbReference type="Proteomes" id="UP000609879">
    <property type="component" value="Unassembled WGS sequence"/>
</dbReference>
<organism evidence="8 9">
    <name type="scientific">Paractinoplanes deccanensis</name>
    <dbReference type="NCBI Taxonomy" id="113561"/>
    <lineage>
        <taxon>Bacteria</taxon>
        <taxon>Bacillati</taxon>
        <taxon>Actinomycetota</taxon>
        <taxon>Actinomycetes</taxon>
        <taxon>Micromonosporales</taxon>
        <taxon>Micromonosporaceae</taxon>
        <taxon>Paractinoplanes</taxon>
    </lineage>
</organism>
<dbReference type="InterPro" id="IPR019887">
    <property type="entry name" value="Tscrpt_reg_AsnC/Lrp_C"/>
</dbReference>
<dbReference type="PANTHER" id="PTHR30154:SF34">
    <property type="entry name" value="TRANSCRIPTIONAL REGULATOR AZLB"/>
    <property type="match status" value="1"/>
</dbReference>
<keyword evidence="9" id="KW-1185">Reference proteome</keyword>
<keyword evidence="2" id="KW-0238">DNA-binding</keyword>
<dbReference type="Gene3D" id="1.10.10.10">
    <property type="entry name" value="Winged helix-like DNA-binding domain superfamily/Winged helix DNA-binding domain"/>
    <property type="match status" value="2"/>
</dbReference>
<dbReference type="InterPro" id="IPR000485">
    <property type="entry name" value="AsnC-type_HTH_dom"/>
</dbReference>
<sequence length="372" mass="40989">MRGPESQETRLSELDYQLVTALQVAPRADWQRIGAALGVDGSTAARRWNRLHRSGHAWISCFPAQLAVAGIVLAFIEIDCVAGRLHEVAAEVAEDQHVMTLEHVTGARDLLVTAFFPDHVQLARYLGFRLGTLPGIAATRTQIAVTLHTEGSRWRLDRLGEPGEQLQPRPAPGPPPASRPLSADDLHLIRVLAEDPRRPAARIAELAGMNATTVRRRLDRLDASRMIVYRCEIARYASGWPISVSLWGSVPPAETSRVVAQLSGMRETRLCATLSGTANLLIVVWLRSVQEIAAFEARLAARVPEMTVTDRAVALWVMKLGGHLLDPLGRNLRPVPLDFWSDPDADVAENELLERLRGTPSPESVRTGDRRL</sequence>
<dbReference type="Gene3D" id="3.30.70.920">
    <property type="match status" value="1"/>
</dbReference>
<keyword evidence="5" id="KW-0812">Transmembrane</keyword>
<evidence type="ECO:0000259" key="6">
    <source>
        <dbReference type="Pfam" id="PF01037"/>
    </source>
</evidence>
<evidence type="ECO:0000256" key="5">
    <source>
        <dbReference type="SAM" id="Phobius"/>
    </source>
</evidence>
<keyword evidence="3" id="KW-0804">Transcription</keyword>
<dbReference type="PANTHER" id="PTHR30154">
    <property type="entry name" value="LEUCINE-RESPONSIVE REGULATORY PROTEIN"/>
    <property type="match status" value="1"/>
</dbReference>
<feature type="compositionally biased region" description="Pro residues" evidence="4">
    <location>
        <begin position="169"/>
        <end position="178"/>
    </location>
</feature>
<evidence type="ECO:0000259" key="7">
    <source>
        <dbReference type="Pfam" id="PF13404"/>
    </source>
</evidence>
<dbReference type="SUPFAM" id="SSF54909">
    <property type="entry name" value="Dimeric alpha+beta barrel"/>
    <property type="match status" value="1"/>
</dbReference>
<protein>
    <submittedName>
        <fullName evidence="8">AsnC family transcriptional regulator</fullName>
    </submittedName>
</protein>
<dbReference type="InterPro" id="IPR036390">
    <property type="entry name" value="WH_DNA-bd_sf"/>
</dbReference>
<proteinExistence type="predicted"/>
<dbReference type="Pfam" id="PF01037">
    <property type="entry name" value="AsnC_trans_reg"/>
    <property type="match status" value="1"/>
</dbReference>
<dbReference type="Pfam" id="PF13404">
    <property type="entry name" value="HTH_AsnC-type"/>
    <property type="match status" value="2"/>
</dbReference>
<keyword evidence="5" id="KW-0472">Membrane</keyword>
<dbReference type="InterPro" id="IPR011008">
    <property type="entry name" value="Dimeric_a/b-barrel"/>
</dbReference>
<evidence type="ECO:0000313" key="8">
    <source>
        <dbReference type="EMBL" id="GID78631.1"/>
    </source>
</evidence>
<dbReference type="InterPro" id="IPR036388">
    <property type="entry name" value="WH-like_DNA-bd_sf"/>
</dbReference>
<reference evidence="8 9" key="1">
    <citation type="submission" date="2021-01" db="EMBL/GenBank/DDBJ databases">
        <title>Whole genome shotgun sequence of Actinoplanes deccanensis NBRC 13994.</title>
        <authorList>
            <person name="Komaki H."/>
            <person name="Tamura T."/>
        </authorList>
    </citation>
    <scope>NUCLEOTIDE SEQUENCE [LARGE SCALE GENOMIC DNA]</scope>
    <source>
        <strain evidence="8 9">NBRC 13994</strain>
    </source>
</reference>
<feature type="transmembrane region" description="Helical" evidence="5">
    <location>
        <begin position="56"/>
        <end position="76"/>
    </location>
</feature>
<comment type="caution">
    <text evidence="8">The sequence shown here is derived from an EMBL/GenBank/DDBJ whole genome shotgun (WGS) entry which is preliminary data.</text>
</comment>
<feature type="region of interest" description="Disordered" evidence="4">
    <location>
        <begin position="157"/>
        <end position="180"/>
    </location>
</feature>
<evidence type="ECO:0000256" key="2">
    <source>
        <dbReference type="ARBA" id="ARBA00023125"/>
    </source>
</evidence>